<dbReference type="InterPro" id="IPR019833">
    <property type="entry name" value="Mn/Fe_SOD_BS"/>
</dbReference>
<gene>
    <name evidence="9" type="ORF">CLV98_11769</name>
</gene>
<dbReference type="InterPro" id="IPR036314">
    <property type="entry name" value="SOD_C_sf"/>
</dbReference>
<dbReference type="GO" id="GO:0030145">
    <property type="term" value="F:manganese ion binding"/>
    <property type="evidence" value="ECO:0007669"/>
    <property type="project" value="UniProtKB-ARBA"/>
</dbReference>
<dbReference type="Pfam" id="PF02777">
    <property type="entry name" value="Sod_Fe_C"/>
    <property type="match status" value="1"/>
</dbReference>
<dbReference type="SUPFAM" id="SSF46609">
    <property type="entry name" value="Fe,Mn superoxide dismutase (SOD), N-terminal domain"/>
    <property type="match status" value="1"/>
</dbReference>
<dbReference type="EMBL" id="QGDT01000017">
    <property type="protein sequence ID" value="PWJ54531.1"/>
    <property type="molecule type" value="Genomic_DNA"/>
</dbReference>
<dbReference type="InterPro" id="IPR036324">
    <property type="entry name" value="Mn/Fe_SOD_N_sf"/>
</dbReference>
<name>A0A316AA80_9BACT</name>
<dbReference type="Proteomes" id="UP000245880">
    <property type="component" value="Unassembled WGS sequence"/>
</dbReference>
<comment type="function">
    <text evidence="6">Destroys radicals which are normally produced within the cells and which are toxic to biological systems.</text>
</comment>
<evidence type="ECO:0000259" key="8">
    <source>
        <dbReference type="Pfam" id="PF02777"/>
    </source>
</evidence>
<dbReference type="EC" id="1.15.1.1" evidence="2 6"/>
<dbReference type="AlphaFoldDB" id="A0A316AA80"/>
<feature type="binding site" evidence="5">
    <location>
        <position position="201"/>
    </location>
    <ligand>
        <name>Mn(2+)</name>
        <dbReference type="ChEBI" id="CHEBI:29035"/>
    </ligand>
</feature>
<feature type="binding site" evidence="5">
    <location>
        <position position="205"/>
    </location>
    <ligand>
        <name>Mn(2+)</name>
        <dbReference type="ChEBI" id="CHEBI:29035"/>
    </ligand>
</feature>
<evidence type="ECO:0000256" key="1">
    <source>
        <dbReference type="ARBA" id="ARBA00008714"/>
    </source>
</evidence>
<evidence type="ECO:0000313" key="9">
    <source>
        <dbReference type="EMBL" id="PWJ54531.1"/>
    </source>
</evidence>
<organism evidence="9 10">
    <name type="scientific">Dyadobacter jejuensis</name>
    <dbReference type="NCBI Taxonomy" id="1082580"/>
    <lineage>
        <taxon>Bacteria</taxon>
        <taxon>Pseudomonadati</taxon>
        <taxon>Bacteroidota</taxon>
        <taxon>Cytophagia</taxon>
        <taxon>Cytophagales</taxon>
        <taxon>Spirosomataceae</taxon>
        <taxon>Dyadobacter</taxon>
    </lineage>
</organism>
<dbReference type="Gene3D" id="1.10.287.990">
    <property type="entry name" value="Fe,Mn superoxide dismutase (SOD) domain"/>
    <property type="match status" value="1"/>
</dbReference>
<evidence type="ECO:0000313" key="10">
    <source>
        <dbReference type="Proteomes" id="UP000245880"/>
    </source>
</evidence>
<keyword evidence="3 5" id="KW-0479">Metal-binding</keyword>
<evidence type="ECO:0000256" key="2">
    <source>
        <dbReference type="ARBA" id="ARBA00012682"/>
    </source>
</evidence>
<dbReference type="InterPro" id="IPR019831">
    <property type="entry name" value="Mn/Fe_SOD_N"/>
</dbReference>
<reference evidence="9 10" key="1">
    <citation type="submission" date="2018-03" db="EMBL/GenBank/DDBJ databases">
        <title>Genomic Encyclopedia of Archaeal and Bacterial Type Strains, Phase II (KMG-II): from individual species to whole genera.</title>
        <authorList>
            <person name="Goeker M."/>
        </authorList>
    </citation>
    <scope>NUCLEOTIDE SEQUENCE [LARGE SCALE GENOMIC DNA]</scope>
    <source>
        <strain evidence="9 10">DSM 100346</strain>
    </source>
</reference>
<dbReference type="InterPro" id="IPR001189">
    <property type="entry name" value="Mn/Fe_SOD"/>
</dbReference>
<keyword evidence="10" id="KW-1185">Reference proteome</keyword>
<feature type="domain" description="Manganese/iron superoxide dismutase C-terminal" evidence="8">
    <location>
        <begin position="130"/>
        <end position="233"/>
    </location>
</feature>
<dbReference type="Gene3D" id="3.55.40.20">
    <property type="entry name" value="Iron/manganese superoxide dismutase, C-terminal domain"/>
    <property type="match status" value="1"/>
</dbReference>
<dbReference type="FunFam" id="1.10.287.990:FF:000001">
    <property type="entry name" value="Superoxide dismutase"/>
    <property type="match status" value="1"/>
</dbReference>
<dbReference type="PIRSF" id="PIRSF000349">
    <property type="entry name" value="SODismutase"/>
    <property type="match status" value="1"/>
</dbReference>
<dbReference type="GO" id="GO:0004784">
    <property type="term" value="F:superoxide dismutase activity"/>
    <property type="evidence" value="ECO:0007669"/>
    <property type="project" value="UniProtKB-EC"/>
</dbReference>
<keyword evidence="4 6" id="KW-0560">Oxidoreductase</keyword>
<feature type="binding site" evidence="5">
    <location>
        <position position="65"/>
    </location>
    <ligand>
        <name>Mn(2+)</name>
        <dbReference type="ChEBI" id="CHEBI:29035"/>
    </ligand>
</feature>
<dbReference type="PANTHER" id="PTHR43595:SF2">
    <property type="entry name" value="SMALL RIBOSOMAL SUBUNIT PROTEIN MS42"/>
    <property type="match status" value="1"/>
</dbReference>
<evidence type="ECO:0000256" key="4">
    <source>
        <dbReference type="ARBA" id="ARBA00023002"/>
    </source>
</evidence>
<feature type="domain" description="Manganese/iron superoxide dismutase N-terminal" evidence="7">
    <location>
        <begin position="42"/>
        <end position="123"/>
    </location>
</feature>
<comment type="catalytic activity">
    <reaction evidence="6">
        <text>2 superoxide + 2 H(+) = H2O2 + O2</text>
        <dbReference type="Rhea" id="RHEA:20696"/>
        <dbReference type="ChEBI" id="CHEBI:15378"/>
        <dbReference type="ChEBI" id="CHEBI:15379"/>
        <dbReference type="ChEBI" id="CHEBI:16240"/>
        <dbReference type="ChEBI" id="CHEBI:18421"/>
        <dbReference type="EC" id="1.15.1.1"/>
    </reaction>
</comment>
<proteinExistence type="inferred from homology"/>
<comment type="caution">
    <text evidence="9">The sequence shown here is derived from an EMBL/GenBank/DDBJ whole genome shotgun (WGS) entry which is preliminary data.</text>
</comment>
<evidence type="ECO:0000256" key="6">
    <source>
        <dbReference type="RuleBase" id="RU000414"/>
    </source>
</evidence>
<dbReference type="PRINTS" id="PR01703">
    <property type="entry name" value="MNSODISMTASE"/>
</dbReference>
<dbReference type="GO" id="GO:0005737">
    <property type="term" value="C:cytoplasm"/>
    <property type="evidence" value="ECO:0007669"/>
    <property type="project" value="TreeGrafter"/>
</dbReference>
<sequence>MMNRKEFLRAMALGTAGVATIADQVFAAEQTPGLVLEKAPFKQAPLSYGFADLEPSIDKMTMEIHYGKHHAGYVKNLNAAVAGTPYEKKSLEDILKSISKAPVAIRNNGGGHWNHSFFWEIMAPGKGGAPQGAVADAIKGQFGSFEKLQEEFNKAAGTRFGSGWAWLVANKGKLTVTSTPNQDNPLMDISEVKGTPILGIDVWEHAYYLHYQNKRADYVKAFWDLVNWDKVAQHLKSAK</sequence>
<dbReference type="Pfam" id="PF00081">
    <property type="entry name" value="Sod_Fe_N"/>
    <property type="match status" value="1"/>
</dbReference>
<dbReference type="PANTHER" id="PTHR43595">
    <property type="entry name" value="37S RIBOSOMAL PROTEIN S26, MITOCHONDRIAL"/>
    <property type="match status" value="1"/>
</dbReference>
<dbReference type="FunFam" id="3.55.40.20:FF:000001">
    <property type="entry name" value="Superoxide dismutase"/>
    <property type="match status" value="1"/>
</dbReference>
<comment type="similarity">
    <text evidence="1 6">Belongs to the iron/manganese superoxide dismutase family.</text>
</comment>
<evidence type="ECO:0000256" key="5">
    <source>
        <dbReference type="PIRSR" id="PIRSR000349-1"/>
    </source>
</evidence>
<evidence type="ECO:0000256" key="3">
    <source>
        <dbReference type="ARBA" id="ARBA00022723"/>
    </source>
</evidence>
<accession>A0A316AA80</accession>
<dbReference type="SUPFAM" id="SSF54719">
    <property type="entry name" value="Fe,Mn superoxide dismutase (SOD), C-terminal domain"/>
    <property type="match status" value="1"/>
</dbReference>
<evidence type="ECO:0000259" key="7">
    <source>
        <dbReference type="Pfam" id="PF00081"/>
    </source>
</evidence>
<dbReference type="PROSITE" id="PS00088">
    <property type="entry name" value="SOD_MN"/>
    <property type="match status" value="1"/>
</dbReference>
<feature type="binding site" evidence="5">
    <location>
        <position position="115"/>
    </location>
    <ligand>
        <name>Mn(2+)</name>
        <dbReference type="ChEBI" id="CHEBI:29035"/>
    </ligand>
</feature>
<dbReference type="InterPro" id="IPR019832">
    <property type="entry name" value="Mn/Fe_SOD_C"/>
</dbReference>
<protein>
    <recommendedName>
        <fullName evidence="2 6">Superoxide dismutase</fullName>
        <ecNumber evidence="2 6">1.15.1.1</ecNumber>
    </recommendedName>
</protein>